<organism evidence="17 18">
    <name type="scientific">Microbacterium mangrovi</name>
    <dbReference type="NCBI Taxonomy" id="1348253"/>
    <lineage>
        <taxon>Bacteria</taxon>
        <taxon>Bacillati</taxon>
        <taxon>Actinomycetota</taxon>
        <taxon>Actinomycetes</taxon>
        <taxon>Micrococcales</taxon>
        <taxon>Microbacteriaceae</taxon>
        <taxon>Microbacterium</taxon>
    </lineage>
</organism>
<evidence type="ECO:0000256" key="6">
    <source>
        <dbReference type="ARBA" id="ARBA00022438"/>
    </source>
</evidence>
<gene>
    <name evidence="17" type="ORF">LK09_12705</name>
</gene>
<comment type="catalytic activity">
    <reaction evidence="1">
        <text>Release of an N-terminal amino acid, Xaa-|-Yaa- from a peptide, amide or arylamide. Xaa is preferably Ala, but may be most amino acids including Pro (slow action). When a terminal hydrophobic residue is followed by a prolyl residue, the two may be released as an intact Xaa-Pro dipeptide.</text>
        <dbReference type="EC" id="3.4.11.2"/>
    </reaction>
</comment>
<keyword evidence="18" id="KW-1185">Reference proteome</keyword>
<feature type="domain" description="Peptidase M1 membrane alanine aminopeptidase" evidence="14">
    <location>
        <begin position="246"/>
        <end position="459"/>
    </location>
</feature>
<dbReference type="FunFam" id="1.10.390.10:FF:000004">
    <property type="entry name" value="Aminopeptidase N"/>
    <property type="match status" value="1"/>
</dbReference>
<protein>
    <recommendedName>
        <fullName evidence="5">Aminopeptidase N</fullName>
        <ecNumber evidence="4">3.4.11.2</ecNumber>
    </recommendedName>
    <alternativeName>
        <fullName evidence="12">Alanine aminopeptidase</fullName>
    </alternativeName>
    <alternativeName>
        <fullName evidence="13">Lysyl aminopeptidase</fullName>
    </alternativeName>
</protein>
<keyword evidence="10" id="KW-0862">Zinc</keyword>
<dbReference type="GO" id="GO:0005615">
    <property type="term" value="C:extracellular space"/>
    <property type="evidence" value="ECO:0007669"/>
    <property type="project" value="TreeGrafter"/>
</dbReference>
<dbReference type="EMBL" id="JTDK01000011">
    <property type="protein sequence ID" value="KHK97130.1"/>
    <property type="molecule type" value="Genomic_DNA"/>
</dbReference>
<evidence type="ECO:0000256" key="5">
    <source>
        <dbReference type="ARBA" id="ARBA00015611"/>
    </source>
</evidence>
<proteinExistence type="inferred from homology"/>
<evidence type="ECO:0000256" key="13">
    <source>
        <dbReference type="ARBA" id="ARBA00031533"/>
    </source>
</evidence>
<reference evidence="17 18" key="1">
    <citation type="submission" date="2014-11" db="EMBL/GenBank/DDBJ databases">
        <title>Genome sequence of Microbacterium mangrovi MUSC 115(T).</title>
        <authorList>
            <person name="Lee L.-H."/>
        </authorList>
    </citation>
    <scope>NUCLEOTIDE SEQUENCE [LARGE SCALE GENOMIC DNA]</scope>
    <source>
        <strain evidence="17 18">MUSC 115</strain>
    </source>
</reference>
<keyword evidence="11" id="KW-0482">Metalloprotease</keyword>
<keyword evidence="7" id="KW-0645">Protease</keyword>
<evidence type="ECO:0000313" key="18">
    <source>
        <dbReference type="Proteomes" id="UP000031030"/>
    </source>
</evidence>
<dbReference type="Proteomes" id="UP000031030">
    <property type="component" value="Unassembled WGS sequence"/>
</dbReference>
<dbReference type="InterPro" id="IPR001930">
    <property type="entry name" value="Peptidase_M1"/>
</dbReference>
<dbReference type="CDD" id="cd09602">
    <property type="entry name" value="M1_APN"/>
    <property type="match status" value="1"/>
</dbReference>
<dbReference type="Pfam" id="PF01433">
    <property type="entry name" value="Peptidase_M1"/>
    <property type="match status" value="1"/>
</dbReference>
<evidence type="ECO:0000256" key="10">
    <source>
        <dbReference type="ARBA" id="ARBA00022833"/>
    </source>
</evidence>
<dbReference type="GO" id="GO:0008270">
    <property type="term" value="F:zinc ion binding"/>
    <property type="evidence" value="ECO:0007669"/>
    <property type="project" value="InterPro"/>
</dbReference>
<dbReference type="RefSeq" id="WP_039399959.1">
    <property type="nucleotide sequence ID" value="NZ_JTDK01000011.1"/>
</dbReference>
<evidence type="ECO:0000256" key="1">
    <source>
        <dbReference type="ARBA" id="ARBA00000098"/>
    </source>
</evidence>
<dbReference type="InterPro" id="IPR024571">
    <property type="entry name" value="ERAP1-like_C_dom"/>
</dbReference>
<dbReference type="STRING" id="1348253.LK09_12705"/>
<evidence type="ECO:0000259" key="14">
    <source>
        <dbReference type="Pfam" id="PF01433"/>
    </source>
</evidence>
<evidence type="ECO:0000256" key="11">
    <source>
        <dbReference type="ARBA" id="ARBA00023049"/>
    </source>
</evidence>
<dbReference type="GO" id="GO:0006508">
    <property type="term" value="P:proteolysis"/>
    <property type="evidence" value="ECO:0007669"/>
    <property type="project" value="UniProtKB-KW"/>
</dbReference>
<dbReference type="GO" id="GO:0005737">
    <property type="term" value="C:cytoplasm"/>
    <property type="evidence" value="ECO:0007669"/>
    <property type="project" value="TreeGrafter"/>
</dbReference>
<dbReference type="InterPro" id="IPR012778">
    <property type="entry name" value="Pept_M1_aminopeptidase"/>
</dbReference>
<dbReference type="Gene3D" id="1.10.390.10">
    <property type="entry name" value="Neutral Protease Domain 2"/>
    <property type="match status" value="1"/>
</dbReference>
<keyword evidence="8" id="KW-0479">Metal-binding</keyword>
<dbReference type="InterPro" id="IPR050344">
    <property type="entry name" value="Peptidase_M1_aminopeptidases"/>
</dbReference>
<comment type="caution">
    <text evidence="17">The sequence shown here is derived from an EMBL/GenBank/DDBJ whole genome shotgun (WGS) entry which is preliminary data.</text>
</comment>
<dbReference type="InterPro" id="IPR045357">
    <property type="entry name" value="Aminopeptidase_N-like_N"/>
</dbReference>
<comment type="cofactor">
    <cofactor evidence="2">
        <name>Zn(2+)</name>
        <dbReference type="ChEBI" id="CHEBI:29105"/>
    </cofactor>
</comment>
<evidence type="ECO:0000256" key="3">
    <source>
        <dbReference type="ARBA" id="ARBA00010136"/>
    </source>
</evidence>
<dbReference type="AlphaFoldDB" id="A0A0B2A0X9"/>
<dbReference type="MEROPS" id="M01.012"/>
<sequence length="873" mass="94921">MTDLPRPDNENLTRDEAAARARVVRTHDYAIDLDFSAAADPQTDTFPVRTRLTFDAEKGASTFLDYLGARVDAVTLNGVPQDVAAIVDGARIVLSPLAANNVVEIVSVSIYSRSGEGVHRFVDPADGATYLYSQNEPVDCRRIYPCFDQPDLKARFRVTITADASWHVAANGALESERSAGPQTSTRVFAETEPMSTYITTFLAGPYALWHDEYAGRTASGVESVIPLGIAVRASLAPSMDADEVFEITKQGLDWFHRSFDVAYPWGKYDQVFVPEYNLGAMENPGLVTFTEHYVFTSPATEAQHEQRANTILHEMCHMWFGDLVTMRWWDDLWLKESFADYVGTLATAEATRFTTAWTTFASRRKAWAYRQDQFPTTHPIVADIIDLEAADQNFDGITYAKGASVLKQLSAFVGQDAFLAAARTYFARHAWGNTTLDDFLQALEEASGHDMQWWADAWLTTAGVNRLRVATTVDGDAIASAVLHQDGVDPRTGQTVLRPHVLRIGVYDPDEDPAAFETALDVRIDGSEVAIPELVGTPANRILLPNDGDLTYAKIMPDPHSLAVMLDAGLDDELARATALAGAWNLVRDGELPAARFVDGAVANQHLLEDSGVLAQVLQQAGAGLAAYTTADERPRLLARWIALLVDEIAEDAEPSDRRTVLLRTLFAALGEVRSPAEPVLDVVRSWMDDPAFALGEELTWDAWVALAAHGEADAGALRAAQSAAPTAVSAVGLIRALAARPDAAVKDAARAAAYAGRSADGAVLSNDELQATIDGLGIDPHDVGGGHDADYWQRIDHVWTAQSQGQATRVVSGLFPGHAELADGDAERHPLVVAAQGWLDARPDAPHALRRIVIERLDDLRRRLRAQAASA</sequence>
<dbReference type="GO" id="GO:0070006">
    <property type="term" value="F:metalloaminopeptidase activity"/>
    <property type="evidence" value="ECO:0007669"/>
    <property type="project" value="TreeGrafter"/>
</dbReference>
<evidence type="ECO:0000256" key="9">
    <source>
        <dbReference type="ARBA" id="ARBA00022801"/>
    </source>
</evidence>
<dbReference type="EC" id="3.4.11.2" evidence="4"/>
<dbReference type="GO" id="GO:0043171">
    <property type="term" value="P:peptide catabolic process"/>
    <property type="evidence" value="ECO:0007669"/>
    <property type="project" value="TreeGrafter"/>
</dbReference>
<evidence type="ECO:0000256" key="2">
    <source>
        <dbReference type="ARBA" id="ARBA00001947"/>
    </source>
</evidence>
<dbReference type="GO" id="GO:0016020">
    <property type="term" value="C:membrane"/>
    <property type="evidence" value="ECO:0007669"/>
    <property type="project" value="TreeGrafter"/>
</dbReference>
<keyword evidence="9" id="KW-0378">Hydrolase</keyword>
<evidence type="ECO:0000259" key="15">
    <source>
        <dbReference type="Pfam" id="PF11838"/>
    </source>
</evidence>
<evidence type="ECO:0000256" key="7">
    <source>
        <dbReference type="ARBA" id="ARBA00022670"/>
    </source>
</evidence>
<dbReference type="Pfam" id="PF11838">
    <property type="entry name" value="ERAP1_C"/>
    <property type="match status" value="1"/>
</dbReference>
<name>A0A0B2A0X9_9MICO</name>
<dbReference type="InterPro" id="IPR042097">
    <property type="entry name" value="Aminopeptidase_N-like_N_sf"/>
</dbReference>
<dbReference type="SUPFAM" id="SSF63737">
    <property type="entry name" value="Leukotriene A4 hydrolase N-terminal domain"/>
    <property type="match status" value="1"/>
</dbReference>
<dbReference type="SUPFAM" id="SSF55486">
    <property type="entry name" value="Metalloproteases ('zincins'), catalytic domain"/>
    <property type="match status" value="1"/>
</dbReference>
<comment type="similarity">
    <text evidence="3">Belongs to the peptidase M1 family.</text>
</comment>
<dbReference type="InterPro" id="IPR014782">
    <property type="entry name" value="Peptidase_M1_dom"/>
</dbReference>
<evidence type="ECO:0000256" key="4">
    <source>
        <dbReference type="ARBA" id="ARBA00012564"/>
    </source>
</evidence>
<dbReference type="OrthoDB" id="100605at2"/>
<dbReference type="PRINTS" id="PR00756">
    <property type="entry name" value="ALADIPTASE"/>
</dbReference>
<evidence type="ECO:0000259" key="16">
    <source>
        <dbReference type="Pfam" id="PF17900"/>
    </source>
</evidence>
<keyword evidence="6" id="KW-0031">Aminopeptidase</keyword>
<dbReference type="InterPro" id="IPR027268">
    <property type="entry name" value="Peptidase_M4/M1_CTD_sf"/>
</dbReference>
<dbReference type="NCBIfam" id="TIGR02412">
    <property type="entry name" value="pepN_strep_liv"/>
    <property type="match status" value="1"/>
</dbReference>
<dbReference type="PANTHER" id="PTHR11533:SF174">
    <property type="entry name" value="PUROMYCIN-SENSITIVE AMINOPEPTIDASE-RELATED"/>
    <property type="match status" value="1"/>
</dbReference>
<dbReference type="PANTHER" id="PTHR11533">
    <property type="entry name" value="PROTEASE M1 ZINC METALLOPROTEASE"/>
    <property type="match status" value="1"/>
</dbReference>
<dbReference type="Pfam" id="PF17900">
    <property type="entry name" value="Peptidase_M1_N"/>
    <property type="match status" value="1"/>
</dbReference>
<evidence type="ECO:0000256" key="12">
    <source>
        <dbReference type="ARBA" id="ARBA00029811"/>
    </source>
</evidence>
<accession>A0A0B2A0X9</accession>
<evidence type="ECO:0000256" key="8">
    <source>
        <dbReference type="ARBA" id="ARBA00022723"/>
    </source>
</evidence>
<dbReference type="Gene3D" id="2.60.40.1730">
    <property type="entry name" value="tricorn interacting facor f3 domain"/>
    <property type="match status" value="1"/>
</dbReference>
<dbReference type="GO" id="GO:0016285">
    <property type="term" value="F:alanyl aminopeptidase activity"/>
    <property type="evidence" value="ECO:0007669"/>
    <property type="project" value="UniProtKB-EC"/>
</dbReference>
<feature type="domain" description="ERAP1-like C-terminal" evidence="15">
    <location>
        <begin position="544"/>
        <end position="864"/>
    </location>
</feature>
<feature type="domain" description="Aminopeptidase N-like N-terminal" evidence="16">
    <location>
        <begin position="128"/>
        <end position="199"/>
    </location>
</feature>
<evidence type="ECO:0000313" key="17">
    <source>
        <dbReference type="EMBL" id="KHK97130.1"/>
    </source>
</evidence>
<dbReference type="GO" id="GO:0042277">
    <property type="term" value="F:peptide binding"/>
    <property type="evidence" value="ECO:0007669"/>
    <property type="project" value="TreeGrafter"/>
</dbReference>